<dbReference type="InterPro" id="IPR014576">
    <property type="entry name" value="Pesterase_YhaO"/>
</dbReference>
<dbReference type="Gene3D" id="3.60.21.10">
    <property type="match status" value="1"/>
</dbReference>
<dbReference type="EMBL" id="JALBUF010000001">
    <property type="protein sequence ID" value="MCI0182369.1"/>
    <property type="molecule type" value="Genomic_DNA"/>
</dbReference>
<proteinExistence type="predicted"/>
<dbReference type="AlphaFoldDB" id="A0A9X1V6W9"/>
<dbReference type="InterPro" id="IPR050535">
    <property type="entry name" value="DNA_Repair-Maintenance_Comp"/>
</dbReference>
<dbReference type="PANTHER" id="PTHR30337:SF7">
    <property type="entry name" value="PHOSPHOESTERASE"/>
    <property type="match status" value="1"/>
</dbReference>
<protein>
    <submittedName>
        <fullName evidence="3">3',5'-cyclic adenosine monophosphate phosphodiesterase CpdA</fullName>
        <ecNumber evidence="3">3.1.4.53</ecNumber>
    </submittedName>
</protein>
<keyword evidence="4" id="KW-1185">Reference proteome</keyword>
<evidence type="ECO:0000313" key="3">
    <source>
        <dbReference type="EMBL" id="MCI0182369.1"/>
    </source>
</evidence>
<keyword evidence="1 3" id="KW-0378">Hydrolase</keyword>
<dbReference type="PANTHER" id="PTHR30337">
    <property type="entry name" value="COMPONENT OF ATP-DEPENDENT DSDNA EXONUCLEASE"/>
    <property type="match status" value="1"/>
</dbReference>
<dbReference type="Proteomes" id="UP001139263">
    <property type="component" value="Unassembled WGS sequence"/>
</dbReference>
<gene>
    <name evidence="3" type="primary">cpdA_1</name>
    <name evidence="3" type="ORF">MM817_00628</name>
</gene>
<accession>A0A9X1V6W9</accession>
<dbReference type="Pfam" id="PF00149">
    <property type="entry name" value="Metallophos"/>
    <property type="match status" value="1"/>
</dbReference>
<dbReference type="InterPro" id="IPR041796">
    <property type="entry name" value="Mre11_N"/>
</dbReference>
<evidence type="ECO:0000313" key="4">
    <source>
        <dbReference type="Proteomes" id="UP001139263"/>
    </source>
</evidence>
<dbReference type="CDD" id="cd00840">
    <property type="entry name" value="MPP_Mre11_N"/>
    <property type="match status" value="1"/>
</dbReference>
<organism evidence="3 4">
    <name type="scientific">Sulfoacidibacillus ferrooxidans</name>
    <dbReference type="NCBI Taxonomy" id="2005001"/>
    <lineage>
        <taxon>Bacteria</taxon>
        <taxon>Bacillati</taxon>
        <taxon>Bacillota</taxon>
        <taxon>Bacilli</taxon>
        <taxon>Bacillales</taxon>
        <taxon>Alicyclobacillaceae</taxon>
        <taxon>Sulfoacidibacillus</taxon>
    </lineage>
</organism>
<dbReference type="SUPFAM" id="SSF56300">
    <property type="entry name" value="Metallo-dependent phosphatases"/>
    <property type="match status" value="1"/>
</dbReference>
<dbReference type="PIRSF" id="PIRSF033091">
    <property type="entry name" value="Pesterase_YhaO"/>
    <property type="match status" value="1"/>
</dbReference>
<comment type="caution">
    <text evidence="3">The sequence shown here is derived from an EMBL/GenBank/DDBJ whole genome shotgun (WGS) entry which is preliminary data.</text>
</comment>
<sequence length="453" mass="51627">MNECQLAIAVQRKPYKMKRYRIVTVLIKRGGAHVFTFIHCADLHLDSPLRGLSERKDLPEEDIKLAARRALQNLVEMSIEEHVAFIVIAGDLYDGNWEDYETGLFFNRCMAQLGEHHIEVFIIRGNHDAASHMTKELQFPSHVHKLSERQPETFVLEDLHVAIHGQGFAQRDVMDNLVVHYPDAIGGYFNIGILHTSLEGQQGHAPYAPCRMEDLLHKGYQYWALGHIHKRQVLHEDPPIIYPGNLQGRHINETGPKGCTLVTVDGSKVKIEHRDLDVLRFYSVQVPLDKVDSDEAFHVAVSQAIGHVIDANLSYPLVLRIELTGRTSMHETMLQDRKRYYHEVESAALTRIGAHVWIEKVEFKTSSLVSHHSQEEQHHALQVFSQSITSASIDEEFLQAFLNEVPQTFREKMSEYFQSPDATRVDSIQDVLSLIEGAEQKVLAMLTKGVDKK</sequence>
<evidence type="ECO:0000256" key="1">
    <source>
        <dbReference type="ARBA" id="ARBA00022801"/>
    </source>
</evidence>
<feature type="domain" description="Calcineurin-like phosphoesterase" evidence="2">
    <location>
        <begin position="36"/>
        <end position="230"/>
    </location>
</feature>
<dbReference type="InterPro" id="IPR004843">
    <property type="entry name" value="Calcineurin-like_PHP"/>
</dbReference>
<dbReference type="InterPro" id="IPR029052">
    <property type="entry name" value="Metallo-depent_PP-like"/>
</dbReference>
<dbReference type="GO" id="GO:0004115">
    <property type="term" value="F:3',5'-cyclic-AMP phosphodiesterase activity"/>
    <property type="evidence" value="ECO:0007669"/>
    <property type="project" value="UniProtKB-EC"/>
</dbReference>
<reference evidence="3" key="1">
    <citation type="submission" date="2022-03" db="EMBL/GenBank/DDBJ databases">
        <title>Draft Genome Sequence of Firmicute Strain S0AB, a Heterotrophic Iron/Sulfur-Oxidizing Extreme Acidophile.</title>
        <authorList>
            <person name="Vergara E."/>
            <person name="Pakostova E."/>
            <person name="Johnson D.B."/>
            <person name="Holmes D.S."/>
        </authorList>
    </citation>
    <scope>NUCLEOTIDE SEQUENCE</scope>
    <source>
        <strain evidence="3">S0AB</strain>
    </source>
</reference>
<name>A0A9X1V6W9_9BACL</name>
<evidence type="ECO:0000259" key="2">
    <source>
        <dbReference type="Pfam" id="PF00149"/>
    </source>
</evidence>
<dbReference type="EC" id="3.1.4.53" evidence="3"/>